<dbReference type="EMBL" id="CP144754">
    <property type="protein sequence ID" value="WVZ98485.1"/>
    <property type="molecule type" value="Genomic_DNA"/>
</dbReference>
<sequence length="72" mass="7867">MSFGWMWRRLSTSPLPGSPSAICRELQQHFEEVELPHIIMHGADAPPAMPRHTAVMAGARRGTNGGGQNCQV</sequence>
<organism evidence="1 2">
    <name type="scientific">Paspalum notatum var. saurae</name>
    <dbReference type="NCBI Taxonomy" id="547442"/>
    <lineage>
        <taxon>Eukaryota</taxon>
        <taxon>Viridiplantae</taxon>
        <taxon>Streptophyta</taxon>
        <taxon>Embryophyta</taxon>
        <taxon>Tracheophyta</taxon>
        <taxon>Spermatophyta</taxon>
        <taxon>Magnoliopsida</taxon>
        <taxon>Liliopsida</taxon>
        <taxon>Poales</taxon>
        <taxon>Poaceae</taxon>
        <taxon>PACMAD clade</taxon>
        <taxon>Panicoideae</taxon>
        <taxon>Andropogonodae</taxon>
        <taxon>Paspaleae</taxon>
        <taxon>Paspalinae</taxon>
        <taxon>Paspalum</taxon>
    </lineage>
</organism>
<accession>A0AAQ3XHN4</accession>
<keyword evidence="2" id="KW-1185">Reference proteome</keyword>
<evidence type="ECO:0000313" key="1">
    <source>
        <dbReference type="EMBL" id="WVZ98485.1"/>
    </source>
</evidence>
<name>A0AAQ3XHN4_PASNO</name>
<dbReference type="AlphaFoldDB" id="A0AAQ3XHN4"/>
<gene>
    <name evidence="1" type="ORF">U9M48_043924</name>
</gene>
<proteinExistence type="predicted"/>
<evidence type="ECO:0000313" key="2">
    <source>
        <dbReference type="Proteomes" id="UP001341281"/>
    </source>
</evidence>
<reference evidence="1 2" key="1">
    <citation type="submission" date="2024-02" db="EMBL/GenBank/DDBJ databases">
        <title>High-quality chromosome-scale genome assembly of Pensacola bahiagrass (Paspalum notatum Flugge var. saurae).</title>
        <authorList>
            <person name="Vega J.M."/>
            <person name="Podio M."/>
            <person name="Orjuela J."/>
            <person name="Siena L.A."/>
            <person name="Pessino S.C."/>
            <person name="Combes M.C."/>
            <person name="Mariac C."/>
            <person name="Albertini E."/>
            <person name="Pupilli F."/>
            <person name="Ortiz J.P.A."/>
            <person name="Leblanc O."/>
        </authorList>
    </citation>
    <scope>NUCLEOTIDE SEQUENCE [LARGE SCALE GENOMIC DNA]</scope>
    <source>
        <strain evidence="1">R1</strain>
        <tissue evidence="1">Leaf</tissue>
    </source>
</reference>
<protein>
    <submittedName>
        <fullName evidence="1">Uncharacterized protein</fullName>
    </submittedName>
</protein>
<dbReference type="Proteomes" id="UP001341281">
    <property type="component" value="Chromosome 10"/>
</dbReference>